<dbReference type="SUPFAM" id="SSF57959">
    <property type="entry name" value="Leucine zipper domain"/>
    <property type="match status" value="1"/>
</dbReference>
<dbReference type="OrthoDB" id="10039716at2759"/>
<protein>
    <recommendedName>
        <fullName evidence="2">BZIP domain-containing protein</fullName>
    </recommendedName>
</protein>
<evidence type="ECO:0000259" key="2">
    <source>
        <dbReference type="Pfam" id="PF07716"/>
    </source>
</evidence>
<organism evidence="3 4">
    <name type="scientific">Caenorhabditis angaria</name>
    <dbReference type="NCBI Taxonomy" id="860376"/>
    <lineage>
        <taxon>Eukaryota</taxon>
        <taxon>Metazoa</taxon>
        <taxon>Ecdysozoa</taxon>
        <taxon>Nematoda</taxon>
        <taxon>Chromadorea</taxon>
        <taxon>Rhabditida</taxon>
        <taxon>Rhabditina</taxon>
        <taxon>Rhabditomorpha</taxon>
        <taxon>Rhabditoidea</taxon>
        <taxon>Rhabditidae</taxon>
        <taxon>Peloderinae</taxon>
        <taxon>Caenorhabditis</taxon>
    </lineage>
</organism>
<evidence type="ECO:0000313" key="3">
    <source>
        <dbReference type="EMBL" id="CAI5456274.1"/>
    </source>
</evidence>
<name>A0A9P1J181_9PELO</name>
<feature type="compositionally biased region" description="Acidic residues" evidence="1">
    <location>
        <begin position="154"/>
        <end position="166"/>
    </location>
</feature>
<dbReference type="GO" id="GO:0000981">
    <property type="term" value="F:DNA-binding transcription factor activity, RNA polymerase II-specific"/>
    <property type="evidence" value="ECO:0007669"/>
    <property type="project" value="TreeGrafter"/>
</dbReference>
<dbReference type="AlphaFoldDB" id="A0A9P1J181"/>
<sequence>MPPPNESQEAAPSTSVGFGRQDSLAVAATLQERDRQVSMVDFMETELDLDNYLACFNELDVPPDQIDLTDGELYKAQLLYDDAQFCQTNDPFRIEYRETYRSYGPRSPDPYKTNYTGSRYTRIAEEKVPEGSQPHDYFKKTTRPVKKIPPYKDDDFDEMESNEDSCSEINSCSEESHSPSPTPQKEIDWYQKKHEKKEDGYKLKRARNNDAVRKSRSKAKEAQMKKEKEYADMKSRISELEGLLEAEKQARKRDRETIERLLQKN</sequence>
<dbReference type="Proteomes" id="UP001152747">
    <property type="component" value="Unassembled WGS sequence"/>
</dbReference>
<dbReference type="PANTHER" id="PTHR23334:SF43">
    <property type="entry name" value="CCAAT_ENHANCER-BINDING PROTEIN HOMOLOG 1-RELATED"/>
    <property type="match status" value="1"/>
</dbReference>
<feature type="region of interest" description="Disordered" evidence="1">
    <location>
        <begin position="128"/>
        <end position="265"/>
    </location>
</feature>
<dbReference type="Pfam" id="PF07716">
    <property type="entry name" value="bZIP_2"/>
    <property type="match status" value="1"/>
</dbReference>
<proteinExistence type="predicted"/>
<feature type="domain" description="BZIP" evidence="2">
    <location>
        <begin position="198"/>
        <end position="246"/>
    </location>
</feature>
<evidence type="ECO:0000313" key="4">
    <source>
        <dbReference type="Proteomes" id="UP001152747"/>
    </source>
</evidence>
<gene>
    <name evidence="3" type="ORF">CAMP_LOCUS18911</name>
</gene>
<dbReference type="Gene3D" id="1.20.5.170">
    <property type="match status" value="1"/>
</dbReference>
<dbReference type="GO" id="GO:0006351">
    <property type="term" value="P:DNA-templated transcription"/>
    <property type="evidence" value="ECO:0007669"/>
    <property type="project" value="InterPro"/>
</dbReference>
<dbReference type="InterPro" id="IPR031106">
    <property type="entry name" value="C/EBP"/>
</dbReference>
<accession>A0A9P1J181</accession>
<dbReference type="InterPro" id="IPR046347">
    <property type="entry name" value="bZIP_sf"/>
</dbReference>
<feature type="compositionally biased region" description="Basic and acidic residues" evidence="1">
    <location>
        <begin position="185"/>
        <end position="265"/>
    </location>
</feature>
<reference evidence="3" key="1">
    <citation type="submission" date="2022-11" db="EMBL/GenBank/DDBJ databases">
        <authorList>
            <person name="Kikuchi T."/>
        </authorList>
    </citation>
    <scope>NUCLEOTIDE SEQUENCE</scope>
    <source>
        <strain evidence="3">PS1010</strain>
    </source>
</reference>
<evidence type="ECO:0000256" key="1">
    <source>
        <dbReference type="SAM" id="MobiDB-lite"/>
    </source>
</evidence>
<comment type="caution">
    <text evidence="3">The sequence shown here is derived from an EMBL/GenBank/DDBJ whole genome shotgun (WGS) entry which is preliminary data.</text>
</comment>
<dbReference type="EMBL" id="CANHGI010000006">
    <property type="protein sequence ID" value="CAI5456274.1"/>
    <property type="molecule type" value="Genomic_DNA"/>
</dbReference>
<keyword evidence="4" id="KW-1185">Reference proteome</keyword>
<dbReference type="PANTHER" id="PTHR23334">
    <property type="entry name" value="CCAAT/ENHANCER BINDING PROTEIN"/>
    <property type="match status" value="1"/>
</dbReference>
<dbReference type="InterPro" id="IPR004827">
    <property type="entry name" value="bZIP"/>
</dbReference>
<dbReference type="GO" id="GO:0000978">
    <property type="term" value="F:RNA polymerase II cis-regulatory region sequence-specific DNA binding"/>
    <property type="evidence" value="ECO:0007669"/>
    <property type="project" value="TreeGrafter"/>
</dbReference>